<evidence type="ECO:0000256" key="1">
    <source>
        <dbReference type="PIRSR" id="PIRSR017388-1"/>
    </source>
</evidence>
<dbReference type="InterPro" id="IPR012354">
    <property type="entry name" value="Esterase_lipase"/>
</dbReference>
<dbReference type="InterPro" id="IPR022742">
    <property type="entry name" value="Hydrolase_4"/>
</dbReference>
<dbReference type="AlphaFoldDB" id="A0A511ZJD0"/>
<keyword evidence="4" id="KW-1185">Reference proteome</keyword>
<gene>
    <name evidence="3" type="primary">est_2</name>
    <name evidence="3" type="ORF">OSO01_22930</name>
</gene>
<feature type="active site" description="Charge relay system" evidence="1">
    <location>
        <position position="222"/>
    </location>
</feature>
<dbReference type="PIRSF" id="PIRSF017388">
    <property type="entry name" value="Esterase_lipase"/>
    <property type="match status" value="1"/>
</dbReference>
<organism evidence="3 4">
    <name type="scientific">Oceanobacillus sojae</name>
    <dbReference type="NCBI Taxonomy" id="582851"/>
    <lineage>
        <taxon>Bacteria</taxon>
        <taxon>Bacillati</taxon>
        <taxon>Bacillota</taxon>
        <taxon>Bacilli</taxon>
        <taxon>Bacillales</taxon>
        <taxon>Bacillaceae</taxon>
        <taxon>Oceanobacillus</taxon>
    </lineage>
</organism>
<dbReference type="EMBL" id="BJYM01000008">
    <property type="protein sequence ID" value="GEN87554.1"/>
    <property type="molecule type" value="Genomic_DNA"/>
</dbReference>
<dbReference type="SUPFAM" id="SSF53474">
    <property type="entry name" value="alpha/beta-Hydrolases"/>
    <property type="match status" value="1"/>
</dbReference>
<name>A0A511ZJD0_9BACI</name>
<dbReference type="Proteomes" id="UP000321558">
    <property type="component" value="Unassembled WGS sequence"/>
</dbReference>
<dbReference type="OrthoDB" id="9800213at2"/>
<reference evidence="3 4" key="1">
    <citation type="submission" date="2019-07" db="EMBL/GenBank/DDBJ databases">
        <title>Whole genome shotgun sequence of Oceanobacillus sojae NBRC 105379.</title>
        <authorList>
            <person name="Hosoyama A."/>
            <person name="Uohara A."/>
            <person name="Ohji S."/>
            <person name="Ichikawa N."/>
        </authorList>
    </citation>
    <scope>NUCLEOTIDE SEQUENCE [LARGE SCALE GENOMIC DNA]</scope>
    <source>
        <strain evidence="3 4">NBRC 105379</strain>
    </source>
</reference>
<dbReference type="PANTHER" id="PTHR11614">
    <property type="entry name" value="PHOSPHOLIPASE-RELATED"/>
    <property type="match status" value="1"/>
</dbReference>
<dbReference type="Pfam" id="PF12146">
    <property type="entry name" value="Hydrolase_4"/>
    <property type="match status" value="1"/>
</dbReference>
<feature type="active site" description="Nucleophile" evidence="1">
    <location>
        <position position="94"/>
    </location>
</feature>
<accession>A0A511ZJD0</accession>
<dbReference type="Gene3D" id="3.40.50.1820">
    <property type="entry name" value="alpha/beta hydrolase"/>
    <property type="match status" value="1"/>
</dbReference>
<protein>
    <submittedName>
        <fullName evidence="3">Carboxylesterase</fullName>
    </submittedName>
</protein>
<feature type="active site" description="Charge relay system" evidence="1">
    <location>
        <position position="192"/>
    </location>
</feature>
<comment type="caution">
    <text evidence="3">The sequence shown here is derived from an EMBL/GenBank/DDBJ whole genome shotgun (WGS) entry which is preliminary data.</text>
</comment>
<evidence type="ECO:0000313" key="4">
    <source>
        <dbReference type="Proteomes" id="UP000321558"/>
    </source>
</evidence>
<dbReference type="GO" id="GO:0052689">
    <property type="term" value="F:carboxylic ester hydrolase activity"/>
    <property type="evidence" value="ECO:0007669"/>
    <property type="project" value="InterPro"/>
</dbReference>
<dbReference type="RefSeq" id="WP_147210509.1">
    <property type="nucleotide sequence ID" value="NZ_BJYM01000008.1"/>
</dbReference>
<sequence>MGKIVRPKPFFLKGGERAVLLLHSFTSSTVDMKKLGRFLNQENYTCFAPLYKGHGLSAEQLILTGPDDWCGSVEAGYHFLKNEGYQNIAVIGISLGGILALNTGQKWNVNGIVTMSAPYQREVNALKRRVQRYARTYKQLEGKSEQQISYELNNLEENSLNSLIKFEKHIDLTMEELSKIDKPISIYYGELDEPLYKESADYIYRNVSSKNKILKRYSNSRHIMLADKDQEQIQADILSFLNNLQW</sequence>
<feature type="domain" description="Serine aminopeptidase S33" evidence="2">
    <location>
        <begin position="17"/>
        <end position="229"/>
    </location>
</feature>
<dbReference type="InterPro" id="IPR029058">
    <property type="entry name" value="AB_hydrolase_fold"/>
</dbReference>
<dbReference type="InterPro" id="IPR051044">
    <property type="entry name" value="MAG_DAG_Lipase"/>
</dbReference>
<proteinExistence type="predicted"/>
<evidence type="ECO:0000259" key="2">
    <source>
        <dbReference type="Pfam" id="PF12146"/>
    </source>
</evidence>
<evidence type="ECO:0000313" key="3">
    <source>
        <dbReference type="EMBL" id="GEN87554.1"/>
    </source>
</evidence>